<reference evidence="1 2" key="1">
    <citation type="journal article" date="2018" name="Nat. Biotechnol.">
        <title>A standardized bacterial taxonomy based on genome phylogeny substantially revises the tree of life.</title>
        <authorList>
            <person name="Parks D.H."/>
            <person name="Chuvochina M."/>
            <person name="Waite D.W."/>
            <person name="Rinke C."/>
            <person name="Skarshewski A."/>
            <person name="Chaumeil P.A."/>
            <person name="Hugenholtz P."/>
        </authorList>
    </citation>
    <scope>NUCLEOTIDE SEQUENCE [LARGE SCALE GENOMIC DNA]</scope>
    <source>
        <strain evidence="1">UBA9375</strain>
    </source>
</reference>
<name>A0A3D3RCI6_9PLAN</name>
<protein>
    <submittedName>
        <fullName evidence="1">Uncharacterized protein</fullName>
    </submittedName>
</protein>
<comment type="caution">
    <text evidence="1">The sequence shown here is derived from an EMBL/GenBank/DDBJ whole genome shotgun (WGS) entry which is preliminary data.</text>
</comment>
<dbReference type="AlphaFoldDB" id="A0A3D3RCI6"/>
<gene>
    <name evidence="1" type="ORF">DIT97_22945</name>
</gene>
<evidence type="ECO:0000313" key="1">
    <source>
        <dbReference type="EMBL" id="HCO25737.1"/>
    </source>
</evidence>
<evidence type="ECO:0000313" key="2">
    <source>
        <dbReference type="Proteomes" id="UP000263642"/>
    </source>
</evidence>
<organism evidence="1 2">
    <name type="scientific">Gimesia maris</name>
    <dbReference type="NCBI Taxonomy" id="122"/>
    <lineage>
        <taxon>Bacteria</taxon>
        <taxon>Pseudomonadati</taxon>
        <taxon>Planctomycetota</taxon>
        <taxon>Planctomycetia</taxon>
        <taxon>Planctomycetales</taxon>
        <taxon>Planctomycetaceae</taxon>
        <taxon>Gimesia</taxon>
    </lineage>
</organism>
<sequence length="120" mass="14236">MEDHHLEHHLPEHKPKSYTASVRELDTRMRWLLNHKQAEGSQEKQQELREIIDWIPEMAADSELKHRDWDEVKLSSTELMSVFQQIDFDDVDSSLVGRYFLLVVKLKQFSAPSEMNRFNG</sequence>
<dbReference type="EMBL" id="DQAY01000135">
    <property type="protein sequence ID" value="HCO25737.1"/>
    <property type="molecule type" value="Genomic_DNA"/>
</dbReference>
<accession>A0A3D3RCI6</accession>
<dbReference type="Proteomes" id="UP000263642">
    <property type="component" value="Unassembled WGS sequence"/>
</dbReference>
<proteinExistence type="predicted"/>